<organism evidence="2 3">
    <name type="scientific">Boudabousia tangfeifanii</name>
    <dbReference type="NCBI Taxonomy" id="1912795"/>
    <lineage>
        <taxon>Bacteria</taxon>
        <taxon>Bacillati</taxon>
        <taxon>Actinomycetota</taxon>
        <taxon>Actinomycetes</taxon>
        <taxon>Actinomycetales</taxon>
        <taxon>Actinomycetaceae</taxon>
        <taxon>Boudabousia</taxon>
    </lineage>
</organism>
<dbReference type="GO" id="GO:0006629">
    <property type="term" value="P:lipid metabolic process"/>
    <property type="evidence" value="ECO:0007669"/>
    <property type="project" value="InterPro"/>
</dbReference>
<dbReference type="PANTHER" id="PTHR46211:SF1">
    <property type="entry name" value="GLYCEROPHOSPHODIESTER PHOSPHODIESTERASE, CYTOPLASMIC"/>
    <property type="match status" value="1"/>
</dbReference>
<dbReference type="SUPFAM" id="SSF51695">
    <property type="entry name" value="PLC-like phosphodiesterases"/>
    <property type="match status" value="1"/>
</dbReference>
<feature type="domain" description="GP-PDE" evidence="1">
    <location>
        <begin position="14"/>
        <end position="255"/>
    </location>
</feature>
<dbReference type="OrthoDB" id="9758957at2"/>
<evidence type="ECO:0000259" key="1">
    <source>
        <dbReference type="PROSITE" id="PS51704"/>
    </source>
</evidence>
<dbReference type="InterPro" id="IPR017946">
    <property type="entry name" value="PLC-like_Pdiesterase_TIM-brl"/>
</dbReference>
<evidence type="ECO:0000313" key="3">
    <source>
        <dbReference type="Proteomes" id="UP000176288"/>
    </source>
</evidence>
<sequence length="257" mass="27613">MVDLIWADSADPADFFWAHRGLSGSYPENTIPSLSAAYESGAKWIETDVDICDDGTLLICHDSTLDRTTNVSGRAVDLVAEDLAHVDAGGWFSPKFVGTPLPSLDEVVALVNETGGNLNLELKPTEAGARAAHSLVSGVLDELEAIEDPSRVLISSFSPLLLATLHQAAPQYPIACLFEQATLGPDWLTVCELVGASAIHPELAGLTREMVQEFKAAGLQVHVWTVNDLATANKLRNWGVDAVFTDFADRFIAAWAN</sequence>
<dbReference type="STRING" id="1912795.BK816_07330"/>
<dbReference type="EMBL" id="CP017812">
    <property type="protein sequence ID" value="AOZ73125.1"/>
    <property type="molecule type" value="Genomic_DNA"/>
</dbReference>
<accession>A0A1D9MLI0</accession>
<evidence type="ECO:0000313" key="2">
    <source>
        <dbReference type="EMBL" id="AOZ73125.1"/>
    </source>
</evidence>
<dbReference type="Gene3D" id="3.20.20.190">
    <property type="entry name" value="Phosphatidylinositol (PI) phosphodiesterase"/>
    <property type="match status" value="1"/>
</dbReference>
<dbReference type="InterPro" id="IPR030395">
    <property type="entry name" value="GP_PDE_dom"/>
</dbReference>
<keyword evidence="3" id="KW-1185">Reference proteome</keyword>
<name>A0A1D9MLI0_9ACTO</name>
<dbReference type="KEGG" id="avu:BK816_07330"/>
<gene>
    <name evidence="2" type="ORF">BK816_07330</name>
</gene>
<protein>
    <recommendedName>
        <fullName evidence="1">GP-PDE domain-containing protein</fullName>
    </recommendedName>
</protein>
<proteinExistence type="predicted"/>
<dbReference type="GO" id="GO:0008081">
    <property type="term" value="F:phosphoric diester hydrolase activity"/>
    <property type="evidence" value="ECO:0007669"/>
    <property type="project" value="InterPro"/>
</dbReference>
<dbReference type="AlphaFoldDB" id="A0A1D9MLI0"/>
<dbReference type="PROSITE" id="PS51704">
    <property type="entry name" value="GP_PDE"/>
    <property type="match status" value="1"/>
</dbReference>
<reference evidence="2 3" key="1">
    <citation type="submission" date="2016-10" db="EMBL/GenBank/DDBJ databases">
        <title>Actinomyces aegypiusis sp. nov., isolated from the Aegypius monachus in Qinghai Tibet Plateau China.</title>
        <authorList>
            <person name="Wang Y."/>
        </authorList>
    </citation>
    <scope>NUCLEOTIDE SEQUENCE [LARGE SCALE GENOMIC DNA]</scope>
    <source>
        <strain evidence="2 3">VUL4_3</strain>
    </source>
</reference>
<dbReference type="PANTHER" id="PTHR46211">
    <property type="entry name" value="GLYCEROPHOSPHORYL DIESTER PHOSPHODIESTERASE"/>
    <property type="match status" value="1"/>
</dbReference>
<dbReference type="RefSeq" id="WP_071164588.1">
    <property type="nucleotide sequence ID" value="NZ_CP017812.1"/>
</dbReference>
<dbReference type="Pfam" id="PF03009">
    <property type="entry name" value="GDPD"/>
    <property type="match status" value="1"/>
</dbReference>
<dbReference type="Proteomes" id="UP000176288">
    <property type="component" value="Chromosome"/>
</dbReference>